<protein>
    <recommendedName>
        <fullName evidence="1">Aminoglycoside phosphotransferase domain-containing protein</fullName>
    </recommendedName>
</protein>
<evidence type="ECO:0000313" key="2">
    <source>
        <dbReference type="EMBL" id="GAA1749374.1"/>
    </source>
</evidence>
<dbReference type="Pfam" id="PF01636">
    <property type="entry name" value="APH"/>
    <property type="match status" value="1"/>
</dbReference>
<feature type="domain" description="Aminoglycoside phosphotransferase" evidence="1">
    <location>
        <begin position="155"/>
        <end position="343"/>
    </location>
</feature>
<evidence type="ECO:0000259" key="1">
    <source>
        <dbReference type="Pfam" id="PF01636"/>
    </source>
</evidence>
<dbReference type="InterPro" id="IPR011009">
    <property type="entry name" value="Kinase-like_dom_sf"/>
</dbReference>
<dbReference type="InterPro" id="IPR002575">
    <property type="entry name" value="Aminoglycoside_PTrfase"/>
</dbReference>
<comment type="caution">
    <text evidence="2">The sequence shown here is derived from an EMBL/GenBank/DDBJ whole genome shotgun (WGS) entry which is preliminary data.</text>
</comment>
<gene>
    <name evidence="2" type="ORF">GCM10009681_20720</name>
</gene>
<evidence type="ECO:0000313" key="3">
    <source>
        <dbReference type="Proteomes" id="UP001500655"/>
    </source>
</evidence>
<dbReference type="Proteomes" id="UP001500655">
    <property type="component" value="Unassembled WGS sequence"/>
</dbReference>
<dbReference type="EMBL" id="BAAALS010000008">
    <property type="protein sequence ID" value="GAA1749374.1"/>
    <property type="molecule type" value="Genomic_DNA"/>
</dbReference>
<name>A0ABN2K6L8_9ACTN</name>
<accession>A0ABN2K6L8</accession>
<proteinExistence type="predicted"/>
<sequence length="404" mass="43871">MTGADRLISDTVPRTVTLIVLDESGGLLGELPAFDVSLPYWPETAEIVAAARERYGLDLAVLRLLKAPGDVAEGGHVTYLGQLLSPAAGAPWTPTEVDLSHHPLRAPYAHAGGPARSLAWAARALDERGRGPVTAAIQQRTWNLSTLWRLDTPTGPYWLKQVPDFFAHEPVVLTWAAGSGRATPLLVAEDARMLLAHVDGDDLYGAGVEVRRDIAADLHYLQVAAIDSVPHLLADGVPDRRRPRLEGYLRGVIEEYGGGDVSLRALAAGLPDRLDRIEACRLPDTLVHGDLHPGNVIGGDRRTIIDWGDSFIGHPGFDVLRLTEVMPAGEAEVVIEDWAARWRAEIPGSDPHGALELLRPVAALRMAAVYADFLAGIEPAEHPYHAGDVATWLRRAVELYEEER</sequence>
<reference evidence="2 3" key="1">
    <citation type="journal article" date="2019" name="Int. J. Syst. Evol. Microbiol.">
        <title>The Global Catalogue of Microorganisms (GCM) 10K type strain sequencing project: providing services to taxonomists for standard genome sequencing and annotation.</title>
        <authorList>
            <consortium name="The Broad Institute Genomics Platform"/>
            <consortium name="The Broad Institute Genome Sequencing Center for Infectious Disease"/>
            <person name="Wu L."/>
            <person name="Ma J."/>
        </authorList>
    </citation>
    <scope>NUCLEOTIDE SEQUENCE [LARGE SCALE GENOMIC DNA]</scope>
    <source>
        <strain evidence="2 3">JCM 13249</strain>
    </source>
</reference>
<dbReference type="SUPFAM" id="SSF56112">
    <property type="entry name" value="Protein kinase-like (PK-like)"/>
    <property type="match status" value="1"/>
</dbReference>
<dbReference type="Gene3D" id="3.90.1200.10">
    <property type="match status" value="1"/>
</dbReference>
<organism evidence="2 3">
    <name type="scientific">Luedemannella helvata</name>
    <dbReference type="NCBI Taxonomy" id="349315"/>
    <lineage>
        <taxon>Bacteria</taxon>
        <taxon>Bacillati</taxon>
        <taxon>Actinomycetota</taxon>
        <taxon>Actinomycetes</taxon>
        <taxon>Micromonosporales</taxon>
        <taxon>Micromonosporaceae</taxon>
        <taxon>Luedemannella</taxon>
    </lineage>
</organism>
<keyword evidence="3" id="KW-1185">Reference proteome</keyword>